<dbReference type="EMBL" id="CP002737">
    <property type="protein sequence ID" value="AEF95692.1"/>
    <property type="molecule type" value="Genomic_DNA"/>
</dbReference>
<dbReference type="AlphaFoldDB" id="F6BEV6"/>
<dbReference type="STRING" id="880724.Metig_0132"/>
<dbReference type="Gene3D" id="1.25.40.10">
    <property type="entry name" value="Tetratricopeptide repeat domain"/>
    <property type="match status" value="1"/>
</dbReference>
<dbReference type="SUPFAM" id="SSF48452">
    <property type="entry name" value="TPR-like"/>
    <property type="match status" value="1"/>
</dbReference>
<feature type="repeat" description="TPR" evidence="3">
    <location>
        <begin position="31"/>
        <end position="64"/>
    </location>
</feature>
<evidence type="ECO:0000256" key="2">
    <source>
        <dbReference type="ARBA" id="ARBA00022803"/>
    </source>
</evidence>
<keyword evidence="1" id="KW-0677">Repeat</keyword>
<keyword evidence="5" id="KW-1185">Reference proteome</keyword>
<evidence type="ECO:0000256" key="3">
    <source>
        <dbReference type="PROSITE-ProRule" id="PRU00339"/>
    </source>
</evidence>
<evidence type="ECO:0000256" key="1">
    <source>
        <dbReference type="ARBA" id="ARBA00022737"/>
    </source>
</evidence>
<dbReference type="InterPro" id="IPR019734">
    <property type="entry name" value="TPR_rpt"/>
</dbReference>
<proteinExistence type="predicted"/>
<accession>F6BEV6</accession>
<dbReference type="Proteomes" id="UP000009227">
    <property type="component" value="Chromosome"/>
</dbReference>
<protein>
    <submittedName>
        <fullName evidence="4">Tetratricopeptide TPR_1 repeat-containing protein</fullName>
    </submittedName>
</protein>
<evidence type="ECO:0000313" key="4">
    <source>
        <dbReference type="EMBL" id="AEF95692.1"/>
    </source>
</evidence>
<dbReference type="OrthoDB" id="115601at2157"/>
<name>F6BEV6_METIK</name>
<dbReference type="HOGENOM" id="CLU_2021527_0_0_2"/>
<dbReference type="GeneID" id="10642967"/>
<dbReference type="PROSITE" id="PS50005">
    <property type="entry name" value="TPR"/>
    <property type="match status" value="3"/>
</dbReference>
<dbReference type="Pfam" id="PF00515">
    <property type="entry name" value="TPR_1"/>
    <property type="match status" value="3"/>
</dbReference>
<organism evidence="5">
    <name type="scientific">Methanotorris igneus (strain DSM 5666 / JCM 11834 / Kol 5)</name>
    <dbReference type="NCBI Taxonomy" id="880724"/>
    <lineage>
        <taxon>Archaea</taxon>
        <taxon>Methanobacteriati</taxon>
        <taxon>Methanobacteriota</taxon>
        <taxon>Methanomada group</taxon>
        <taxon>Methanococci</taxon>
        <taxon>Methanococcales</taxon>
        <taxon>Methanocaldococcaceae</taxon>
        <taxon>Methanotorris</taxon>
    </lineage>
</organism>
<dbReference type="PANTHER" id="PTHR44943:SF8">
    <property type="entry name" value="TPR REPEAT-CONTAINING PROTEIN MJ0263"/>
    <property type="match status" value="1"/>
</dbReference>
<reference evidence="4 5" key="1">
    <citation type="submission" date="2011-05" db="EMBL/GenBank/DDBJ databases">
        <title>Complete sequence of Methanotorris igneus Kol 5.</title>
        <authorList>
            <consortium name="US DOE Joint Genome Institute"/>
            <person name="Lucas S."/>
            <person name="Han J."/>
            <person name="Lapidus A."/>
            <person name="Cheng J.-F."/>
            <person name="Goodwin L."/>
            <person name="Pitluck S."/>
            <person name="Peters L."/>
            <person name="Mikhailova N."/>
            <person name="Chertkov O."/>
            <person name="Han C."/>
            <person name="Tapia R."/>
            <person name="Land M."/>
            <person name="Hauser L."/>
            <person name="Kyrpides N."/>
            <person name="Ivanova N."/>
            <person name="Pagani I."/>
            <person name="Sieprawska-Lupa M."/>
            <person name="Whitman W."/>
            <person name="Woyke T."/>
        </authorList>
    </citation>
    <scope>NUCLEOTIDE SEQUENCE [LARGE SCALE GENOMIC DNA]</scope>
    <source>
        <strain evidence="5">DSM 5666 / JCM 11834 / Kol 5</strain>
    </source>
</reference>
<dbReference type="InterPro" id="IPR051685">
    <property type="entry name" value="Ycf3/AcsC/BcsC/TPR_MFPF"/>
</dbReference>
<feature type="repeat" description="TPR" evidence="3">
    <location>
        <begin position="99"/>
        <end position="132"/>
    </location>
</feature>
<gene>
    <name evidence="4" type="ordered locus">Metig_0132</name>
</gene>
<keyword evidence="2 3" id="KW-0802">TPR repeat</keyword>
<dbReference type="SMART" id="SM00028">
    <property type="entry name" value="TPR"/>
    <property type="match status" value="3"/>
</dbReference>
<dbReference type="KEGG" id="mig:Metig_0132"/>
<dbReference type="RefSeq" id="WP_013798301.1">
    <property type="nucleotide sequence ID" value="NC_015562.1"/>
</dbReference>
<dbReference type="PANTHER" id="PTHR44943">
    <property type="entry name" value="CELLULOSE SYNTHASE OPERON PROTEIN C"/>
    <property type="match status" value="1"/>
</dbReference>
<dbReference type="PROSITE" id="PS50293">
    <property type="entry name" value="TPR_REGION"/>
    <property type="match status" value="2"/>
</dbReference>
<dbReference type="InterPro" id="IPR011990">
    <property type="entry name" value="TPR-like_helical_dom_sf"/>
</dbReference>
<feature type="repeat" description="TPR" evidence="3">
    <location>
        <begin position="65"/>
        <end position="98"/>
    </location>
</feature>
<sequence>MRITKTALVLGVISIFVSMSMCLNFGYDPKAVEWYNKGWDLQDSGKYLEAIECYDKALEIEPDFVEAWNNKGLALYELGRYSEAIKCYDKALEIDPNFAVAWYNKGLALKAIGKYQEARKCFEKAYELDPRLKHK</sequence>
<evidence type="ECO:0000313" key="5">
    <source>
        <dbReference type="Proteomes" id="UP000009227"/>
    </source>
</evidence>